<evidence type="ECO:0000313" key="3">
    <source>
        <dbReference type="Proteomes" id="UP000028181"/>
    </source>
</evidence>
<name>A0A068SMB2_NEOGA</name>
<sequence>MKIDSGLNGYYYPNRAQEMDRKVEEAPQREAVAAQRSPNALTGSSTLLSSSLANALWVMEIDDAGSANVDMQVRGIRKDWVEGRYQEFAEF</sequence>
<protein>
    <submittedName>
        <fullName evidence="2">Uncharacterized protein</fullName>
    </submittedName>
</protein>
<dbReference type="KEGG" id="ngg:RG540_CH07850"/>
<dbReference type="GeneID" id="24258684"/>
<evidence type="ECO:0000313" key="2">
    <source>
        <dbReference type="EMBL" id="CDN46974.1"/>
    </source>
</evidence>
<reference evidence="3" key="1">
    <citation type="journal article" date="2014" name="BMC Genomics">
        <title>Genome sequencing of two Neorhizobium galegae strains reveals a noeT gene responsible for the unusual acetylation of the nodulation factors.</title>
        <authorList>
            <person name="Osterman J."/>
            <person name="Marsh J."/>
            <person name="Laine P.K."/>
            <person name="Zeng Z."/>
            <person name="Alatalo E."/>
            <person name="Sullivan J.T."/>
            <person name="Young J.P."/>
            <person name="Thomas-Oates J."/>
            <person name="Paulin L."/>
            <person name="Lindstrom K."/>
        </authorList>
    </citation>
    <scope>NUCLEOTIDE SEQUENCE [LARGE SCALE GENOMIC DNA]</scope>
    <source>
        <strain evidence="3">HAMBI 540</strain>
    </source>
</reference>
<accession>A0A068SMB2</accession>
<dbReference type="EMBL" id="HG938353">
    <property type="protein sequence ID" value="CDN46974.1"/>
    <property type="molecule type" value="Genomic_DNA"/>
</dbReference>
<dbReference type="eggNOG" id="ENOG5031A9D">
    <property type="taxonomic scope" value="Bacteria"/>
</dbReference>
<gene>
    <name evidence="2" type="ORF">RG540_CH07850</name>
</gene>
<dbReference type="Proteomes" id="UP000028181">
    <property type="component" value="Chromosome I"/>
</dbReference>
<organism evidence="2 3">
    <name type="scientific">Neorhizobium galegae bv. orientalis str. HAMBI 540</name>
    <dbReference type="NCBI Taxonomy" id="1028800"/>
    <lineage>
        <taxon>Bacteria</taxon>
        <taxon>Pseudomonadati</taxon>
        <taxon>Pseudomonadota</taxon>
        <taxon>Alphaproteobacteria</taxon>
        <taxon>Hyphomicrobiales</taxon>
        <taxon>Rhizobiaceae</taxon>
        <taxon>Rhizobium/Agrobacterium group</taxon>
        <taxon>Neorhizobium</taxon>
    </lineage>
</organism>
<keyword evidence="3" id="KW-1185">Reference proteome</keyword>
<evidence type="ECO:0000256" key="1">
    <source>
        <dbReference type="SAM" id="MobiDB-lite"/>
    </source>
</evidence>
<dbReference type="OrthoDB" id="8372643at2"/>
<dbReference type="RefSeq" id="WP_038584797.1">
    <property type="nucleotide sequence ID" value="NZ_HG938353.1"/>
</dbReference>
<dbReference type="PATRIC" id="fig|1028800.3.peg.793"/>
<dbReference type="AlphaFoldDB" id="A0A068SMB2"/>
<feature type="region of interest" description="Disordered" evidence="1">
    <location>
        <begin position="20"/>
        <end position="44"/>
    </location>
</feature>
<proteinExistence type="predicted"/>
<dbReference type="HOGENOM" id="CLU_2366622_0_0_5"/>